<dbReference type="Pfam" id="PF05275">
    <property type="entry name" value="CopB"/>
    <property type="match status" value="1"/>
</dbReference>
<dbReference type="Proteomes" id="UP000294862">
    <property type="component" value="Unassembled WGS sequence"/>
</dbReference>
<proteinExistence type="predicted"/>
<dbReference type="AlphaFoldDB" id="A0A4R2I2S6"/>
<dbReference type="RefSeq" id="WP_131999335.1">
    <property type="nucleotide sequence ID" value="NZ_SLWQ01000008.1"/>
</dbReference>
<evidence type="ECO:0000256" key="2">
    <source>
        <dbReference type="SAM" id="SignalP"/>
    </source>
</evidence>
<accession>A0A4R2I2S6</accession>
<feature type="compositionally biased region" description="Basic and acidic residues" evidence="1">
    <location>
        <begin position="25"/>
        <end position="63"/>
    </location>
</feature>
<protein>
    <submittedName>
        <fullName evidence="3">Copper resistance protein B</fullName>
    </submittedName>
</protein>
<organism evidence="3 4">
    <name type="scientific">Dokdonella fugitiva</name>
    <dbReference type="NCBI Taxonomy" id="328517"/>
    <lineage>
        <taxon>Bacteria</taxon>
        <taxon>Pseudomonadati</taxon>
        <taxon>Pseudomonadota</taxon>
        <taxon>Gammaproteobacteria</taxon>
        <taxon>Lysobacterales</taxon>
        <taxon>Rhodanobacteraceae</taxon>
        <taxon>Dokdonella</taxon>
    </lineage>
</organism>
<dbReference type="GO" id="GO:0006878">
    <property type="term" value="P:intracellular copper ion homeostasis"/>
    <property type="evidence" value="ECO:0007669"/>
    <property type="project" value="InterPro"/>
</dbReference>
<dbReference type="EMBL" id="SLWQ01000008">
    <property type="protein sequence ID" value="TCO38212.1"/>
    <property type="molecule type" value="Genomic_DNA"/>
</dbReference>
<dbReference type="GO" id="GO:0005507">
    <property type="term" value="F:copper ion binding"/>
    <property type="evidence" value="ECO:0007669"/>
    <property type="project" value="InterPro"/>
</dbReference>
<evidence type="ECO:0000256" key="1">
    <source>
        <dbReference type="SAM" id="MobiDB-lite"/>
    </source>
</evidence>
<feature type="chain" id="PRO_5020617758" evidence="2">
    <location>
        <begin position="23"/>
        <end position="315"/>
    </location>
</feature>
<evidence type="ECO:0000313" key="4">
    <source>
        <dbReference type="Proteomes" id="UP000294862"/>
    </source>
</evidence>
<dbReference type="OrthoDB" id="9778934at2"/>
<keyword evidence="2" id="KW-0732">Signal</keyword>
<dbReference type="InterPro" id="IPR007939">
    <property type="entry name" value="Cu-R_B_prcur"/>
</dbReference>
<feature type="region of interest" description="Disordered" evidence="1">
    <location>
        <begin position="25"/>
        <end position="94"/>
    </location>
</feature>
<evidence type="ECO:0000313" key="3">
    <source>
        <dbReference type="EMBL" id="TCO38212.1"/>
    </source>
</evidence>
<reference evidence="3 4" key="1">
    <citation type="journal article" date="2015" name="Stand. Genomic Sci.">
        <title>Genomic Encyclopedia of Bacterial and Archaeal Type Strains, Phase III: the genomes of soil and plant-associated and newly described type strains.</title>
        <authorList>
            <person name="Whitman W.B."/>
            <person name="Woyke T."/>
            <person name="Klenk H.P."/>
            <person name="Zhou Y."/>
            <person name="Lilburn T.G."/>
            <person name="Beck B.J."/>
            <person name="De Vos P."/>
            <person name="Vandamme P."/>
            <person name="Eisen J.A."/>
            <person name="Garrity G."/>
            <person name="Hugenholtz P."/>
            <person name="Kyrpides N.C."/>
        </authorList>
    </citation>
    <scope>NUCLEOTIDE SEQUENCE [LARGE SCALE GENOMIC DNA]</scope>
    <source>
        <strain evidence="3 4">A3</strain>
    </source>
</reference>
<name>A0A4R2I2S6_9GAMM</name>
<feature type="signal peptide" evidence="2">
    <location>
        <begin position="1"/>
        <end position="22"/>
    </location>
</feature>
<gene>
    <name evidence="3" type="ORF">EV148_10848</name>
</gene>
<dbReference type="GO" id="GO:0009279">
    <property type="term" value="C:cell outer membrane"/>
    <property type="evidence" value="ECO:0007669"/>
    <property type="project" value="InterPro"/>
</dbReference>
<sequence>MRPLRPLFALAAAFATTATAHAQDVHAAHAAHGTHDAHDTHDTHDTHEVPPADHPGTQRERIEAASQEHPQHAIPDARPPSGHVAPPPPQHVMGAMSPARMIDVMGMDDRARWGRAVFDRLEHGDGRALGWSLRADYGGDVDRVQLRSEGEHADGRTAHGDVELLWSHAVASYWNSQLGVRHDVGEGADRDWLAFGVQGLAPYWLEVAATAYVGSRGRTALRIEAEYEALLTQRWVLQPRIELDAYGKDDPAARTGSGLADAAVGLRLRYEVTRGLAPYVGVEWSRRFGRSAHYAHADGNDADDARWVAGVRLAF</sequence>
<keyword evidence="4" id="KW-1185">Reference proteome</keyword>
<comment type="caution">
    <text evidence="3">The sequence shown here is derived from an EMBL/GenBank/DDBJ whole genome shotgun (WGS) entry which is preliminary data.</text>
</comment>